<keyword evidence="5" id="KW-0326">Glycosidase</keyword>
<gene>
    <name evidence="5" type="ORF">AVDCRST_MAG85-1917</name>
</gene>
<evidence type="ECO:0000256" key="2">
    <source>
        <dbReference type="ARBA" id="ARBA00022801"/>
    </source>
</evidence>
<sequence length="113" mass="12074">MTNLVDRPTRAAAELSDDELRAAAEALAVLVARFEPRLVAMVGVTAYRTAFSRRDAQLGLQDEPLGGRPVWVLPNPSGLNAHYQLPDLARLYGEARQHAEGLCPGGIPPGVGC</sequence>
<reference evidence="5" key="1">
    <citation type="submission" date="2020-02" db="EMBL/GenBank/DDBJ databases">
        <authorList>
            <person name="Meier V. D."/>
        </authorList>
    </citation>
    <scope>NUCLEOTIDE SEQUENCE</scope>
    <source>
        <strain evidence="5">AVDCRST_MAG85</strain>
    </source>
</reference>
<dbReference type="PANTHER" id="PTHR12159">
    <property type="entry name" value="G/T AND G/U MISMATCH-SPECIFIC DNA GLYCOSYLASE"/>
    <property type="match status" value="1"/>
</dbReference>
<dbReference type="InterPro" id="IPR036895">
    <property type="entry name" value="Uracil-DNA_glycosylase-like_sf"/>
</dbReference>
<dbReference type="SUPFAM" id="SSF52141">
    <property type="entry name" value="Uracil-DNA glycosylase-like"/>
    <property type="match status" value="1"/>
</dbReference>
<dbReference type="AlphaFoldDB" id="A0A6J4SRX2"/>
<evidence type="ECO:0000259" key="4">
    <source>
        <dbReference type="Pfam" id="PF03167"/>
    </source>
</evidence>
<evidence type="ECO:0000256" key="1">
    <source>
        <dbReference type="ARBA" id="ARBA00022763"/>
    </source>
</evidence>
<dbReference type="EMBL" id="CADCVT010000208">
    <property type="protein sequence ID" value="CAA9503635.1"/>
    <property type="molecule type" value="Genomic_DNA"/>
</dbReference>
<protein>
    <submittedName>
        <fullName evidence="5">G/U mismatch-specific uracil DNA glycosylase</fullName>
        <ecNumber evidence="5">3.2.2.28</ecNumber>
    </submittedName>
</protein>
<dbReference type="GO" id="GO:0008263">
    <property type="term" value="F:pyrimidine-specific mismatch base pair DNA N-glycosylase activity"/>
    <property type="evidence" value="ECO:0007669"/>
    <property type="project" value="TreeGrafter"/>
</dbReference>
<dbReference type="Gene3D" id="3.40.470.10">
    <property type="entry name" value="Uracil-DNA glycosylase-like domain"/>
    <property type="match status" value="1"/>
</dbReference>
<keyword evidence="3" id="KW-0234">DNA repair</keyword>
<feature type="domain" description="Uracil-DNA glycosylase-like" evidence="4">
    <location>
        <begin position="1"/>
        <end position="84"/>
    </location>
</feature>
<name>A0A6J4SRX2_9ACTN</name>
<keyword evidence="2 5" id="KW-0378">Hydrolase</keyword>
<dbReference type="InterPro" id="IPR005122">
    <property type="entry name" value="Uracil-DNA_glycosylase-like"/>
</dbReference>
<dbReference type="PANTHER" id="PTHR12159:SF9">
    <property type="entry name" value="G_T MISMATCH-SPECIFIC THYMINE DNA GLYCOSYLASE"/>
    <property type="match status" value="1"/>
</dbReference>
<organism evidence="5">
    <name type="scientific">uncultured Solirubrobacteraceae bacterium</name>
    <dbReference type="NCBI Taxonomy" id="1162706"/>
    <lineage>
        <taxon>Bacteria</taxon>
        <taxon>Bacillati</taxon>
        <taxon>Actinomycetota</taxon>
        <taxon>Thermoleophilia</taxon>
        <taxon>Solirubrobacterales</taxon>
        <taxon>Solirubrobacteraceae</taxon>
        <taxon>environmental samples</taxon>
    </lineage>
</organism>
<dbReference type="EC" id="3.2.2.28" evidence="5"/>
<evidence type="ECO:0000313" key="5">
    <source>
        <dbReference type="EMBL" id="CAA9503635.1"/>
    </source>
</evidence>
<proteinExistence type="predicted"/>
<dbReference type="Pfam" id="PF03167">
    <property type="entry name" value="UDG"/>
    <property type="match status" value="1"/>
</dbReference>
<evidence type="ECO:0000256" key="3">
    <source>
        <dbReference type="ARBA" id="ARBA00023204"/>
    </source>
</evidence>
<dbReference type="GO" id="GO:0006285">
    <property type="term" value="P:base-excision repair, AP site formation"/>
    <property type="evidence" value="ECO:0007669"/>
    <property type="project" value="InterPro"/>
</dbReference>
<dbReference type="InterPro" id="IPR015637">
    <property type="entry name" value="MUG/TDG"/>
</dbReference>
<keyword evidence="1" id="KW-0227">DNA damage</keyword>
<dbReference type="GO" id="GO:0004844">
    <property type="term" value="F:uracil DNA N-glycosylase activity"/>
    <property type="evidence" value="ECO:0007669"/>
    <property type="project" value="TreeGrafter"/>
</dbReference>
<accession>A0A6J4SRX2</accession>